<dbReference type="HAMAP" id="MF_01804">
    <property type="entry name" value="ScpB"/>
    <property type="match status" value="1"/>
</dbReference>
<comment type="subunit">
    <text evidence="5">Homodimer. Homodimerization may be required to stabilize the binding of ScpA to the Smc head domains. Component of a cohesin-like complex composed of ScpA, ScpB and the Smc homodimer, in which ScpA and ScpB bind to the head domain of Smc. The presence of the three proteins is required for the association of the complex with DNA.</text>
</comment>
<dbReference type="AlphaFoldDB" id="A0A1M4W366"/>
<keyword evidence="4 5" id="KW-0131">Cell cycle</keyword>
<organism evidence="6 7">
    <name type="scientific">Schwartzia succinivorans DSM 10502</name>
    <dbReference type="NCBI Taxonomy" id="1123243"/>
    <lineage>
        <taxon>Bacteria</taxon>
        <taxon>Bacillati</taxon>
        <taxon>Bacillota</taxon>
        <taxon>Negativicutes</taxon>
        <taxon>Selenomonadales</taxon>
        <taxon>Selenomonadaceae</taxon>
        <taxon>Schwartzia</taxon>
    </lineage>
</organism>
<keyword evidence="7" id="KW-1185">Reference proteome</keyword>
<dbReference type="GO" id="GO:0005737">
    <property type="term" value="C:cytoplasm"/>
    <property type="evidence" value="ECO:0007669"/>
    <property type="project" value="UniProtKB-SubCell"/>
</dbReference>
<accession>A0A1M4W366</accession>
<dbReference type="STRING" id="1123243.SAMN02745190_01081"/>
<name>A0A1M4W366_9FIRM</name>
<keyword evidence="3 5" id="KW-0159">Chromosome partition</keyword>
<dbReference type="InterPro" id="IPR005234">
    <property type="entry name" value="ScpB_csome_segregation"/>
</dbReference>
<comment type="subcellular location">
    <subcellularLocation>
        <location evidence="5">Cytoplasm</location>
    </subcellularLocation>
    <text evidence="5">Associated with two foci at the outer edges of the nucleoid region in young cells, and at four foci within both cell halves in older cells.</text>
</comment>
<dbReference type="NCBIfam" id="TIGR00281">
    <property type="entry name" value="SMC-Scp complex subunit ScpB"/>
    <property type="match status" value="1"/>
</dbReference>
<keyword evidence="1 5" id="KW-0963">Cytoplasm</keyword>
<reference evidence="6 7" key="1">
    <citation type="submission" date="2016-11" db="EMBL/GenBank/DDBJ databases">
        <authorList>
            <person name="Jaros S."/>
            <person name="Januszkiewicz K."/>
            <person name="Wedrychowicz H."/>
        </authorList>
    </citation>
    <scope>NUCLEOTIDE SEQUENCE [LARGE SCALE GENOMIC DNA]</scope>
    <source>
        <strain evidence="6 7">DSM 10502</strain>
    </source>
</reference>
<dbReference type="InterPro" id="IPR036390">
    <property type="entry name" value="WH_DNA-bd_sf"/>
</dbReference>
<evidence type="ECO:0000256" key="5">
    <source>
        <dbReference type="HAMAP-Rule" id="MF_01804"/>
    </source>
</evidence>
<dbReference type="EMBL" id="FQUG01000004">
    <property type="protein sequence ID" value="SHE75656.1"/>
    <property type="molecule type" value="Genomic_DNA"/>
</dbReference>
<dbReference type="Proteomes" id="UP000184404">
    <property type="component" value="Unassembled WGS sequence"/>
</dbReference>
<gene>
    <name evidence="5" type="primary">scpB</name>
    <name evidence="6" type="ORF">SAMN02745190_01081</name>
</gene>
<proteinExistence type="inferred from homology"/>
<comment type="function">
    <text evidence="5">Participates in chromosomal partition during cell division. May act via the formation of a condensin-like complex containing Smc and ScpA that pull DNA away from mid-cell into both cell halves.</text>
</comment>
<evidence type="ECO:0000256" key="4">
    <source>
        <dbReference type="ARBA" id="ARBA00023306"/>
    </source>
</evidence>
<evidence type="ECO:0000256" key="3">
    <source>
        <dbReference type="ARBA" id="ARBA00022829"/>
    </source>
</evidence>
<sequence length="193" mass="21571">MNEMKKPLEAVLFAGGEPVSEKQLCSILEVDEEALHELLEALERDLETRGIMLQETAGGWQLVTRPECFAYVEKLAEVSDRKLSKAAMETLSIIAFKQPITKQEIEKIRGVKAERVLAQLIARELVTEVGRKNVIGRPFLYGTTDIFLQSFGLKSLDELPALPEPDIDNEQAEQLLLMNLGDKESISSDEGNE</sequence>
<dbReference type="SUPFAM" id="SSF46785">
    <property type="entry name" value="Winged helix' DNA-binding domain"/>
    <property type="match status" value="2"/>
</dbReference>
<dbReference type="GO" id="GO:0006260">
    <property type="term" value="P:DNA replication"/>
    <property type="evidence" value="ECO:0007669"/>
    <property type="project" value="UniProtKB-UniRule"/>
</dbReference>
<dbReference type="PANTHER" id="PTHR34298">
    <property type="entry name" value="SEGREGATION AND CONDENSATION PROTEIN B"/>
    <property type="match status" value="1"/>
</dbReference>
<evidence type="ECO:0000313" key="6">
    <source>
        <dbReference type="EMBL" id="SHE75656.1"/>
    </source>
</evidence>
<dbReference type="GO" id="GO:0051304">
    <property type="term" value="P:chromosome separation"/>
    <property type="evidence" value="ECO:0007669"/>
    <property type="project" value="InterPro"/>
</dbReference>
<dbReference type="Pfam" id="PF04079">
    <property type="entry name" value="SMC_ScpB"/>
    <property type="match status" value="1"/>
</dbReference>
<keyword evidence="2 5" id="KW-0132">Cell division</keyword>
<dbReference type="Gene3D" id="1.10.10.10">
    <property type="entry name" value="Winged helix-like DNA-binding domain superfamily/Winged helix DNA-binding domain"/>
    <property type="match status" value="2"/>
</dbReference>
<protein>
    <recommendedName>
        <fullName evidence="5">Segregation and condensation protein B</fullName>
    </recommendedName>
</protein>
<dbReference type="PIRSF" id="PIRSF019345">
    <property type="entry name" value="ScpB"/>
    <property type="match status" value="1"/>
</dbReference>
<dbReference type="GO" id="GO:0051301">
    <property type="term" value="P:cell division"/>
    <property type="evidence" value="ECO:0007669"/>
    <property type="project" value="UniProtKB-KW"/>
</dbReference>
<comment type="similarity">
    <text evidence="5">Belongs to the ScpB family.</text>
</comment>
<evidence type="ECO:0000313" key="7">
    <source>
        <dbReference type="Proteomes" id="UP000184404"/>
    </source>
</evidence>
<evidence type="ECO:0000256" key="2">
    <source>
        <dbReference type="ARBA" id="ARBA00022618"/>
    </source>
</evidence>
<dbReference type="InterPro" id="IPR036388">
    <property type="entry name" value="WH-like_DNA-bd_sf"/>
</dbReference>
<evidence type="ECO:0000256" key="1">
    <source>
        <dbReference type="ARBA" id="ARBA00022490"/>
    </source>
</evidence>
<dbReference type="PANTHER" id="PTHR34298:SF2">
    <property type="entry name" value="SEGREGATION AND CONDENSATION PROTEIN B"/>
    <property type="match status" value="1"/>
</dbReference>